<dbReference type="Proteomes" id="UP000553963">
    <property type="component" value="Unassembled WGS sequence"/>
</dbReference>
<name>A0A840AMV1_9HYPH</name>
<dbReference type="InterPro" id="IPR036514">
    <property type="entry name" value="SGNH_hydro_sf"/>
</dbReference>
<sequence>MADAIITPPVRLAETLGAKLRRLARDAERGNPTSNLPWKAPPAYAQGEAIKTGNVRASGGNWYEALSTATTAGASGPTHTIANPAFDGAGSTGVLWSWIGAARMTADDGAAPTVSVEAYGSPSLGLLYQPVSHPGRFRMLGATPEVYSTTQWKPAVFQSKSGTTVYGASSGIEFMVFDSAFAIDHVAFAQGMTVIVDGRFVSLDHDGVPSSSQWLKVALPGGMREHRVEVRGRRDDWNFRGVRVSTLGQVYAPPATDLVRAVFIEDSIGAGSNYGPYMVGQTLHRQFGDLVGIRDMWSLAKGGTGYIAKDVDGASYSYAERLAQAVALKPDIVFFAGSSNDRGTRAGTPFASTAITAADLTAAALSTYRTLRGLGYAGPIVSFGIVPIDDSAEGAAAKIAYAEQAVADAVTAFADPQCWFVPVRTDPAGPWVTGAWNNEATPTSANSALITNIDPGDKTHPGAFGVAYYAQRRATAFKRSVLPNIR</sequence>
<keyword evidence="2" id="KW-1185">Reference proteome</keyword>
<evidence type="ECO:0008006" key="3">
    <source>
        <dbReference type="Google" id="ProtNLM"/>
    </source>
</evidence>
<dbReference type="SUPFAM" id="SSF52266">
    <property type="entry name" value="SGNH hydrolase"/>
    <property type="match status" value="1"/>
</dbReference>
<dbReference type="GO" id="GO:0016788">
    <property type="term" value="F:hydrolase activity, acting on ester bonds"/>
    <property type="evidence" value="ECO:0007669"/>
    <property type="project" value="UniProtKB-ARBA"/>
</dbReference>
<accession>A0A840AMV1</accession>
<dbReference type="EMBL" id="JACIDS010000003">
    <property type="protein sequence ID" value="MBB3931639.1"/>
    <property type="molecule type" value="Genomic_DNA"/>
</dbReference>
<comment type="caution">
    <text evidence="1">The sequence shown here is derived from an EMBL/GenBank/DDBJ whole genome shotgun (WGS) entry which is preliminary data.</text>
</comment>
<dbReference type="Gene3D" id="3.40.50.1110">
    <property type="entry name" value="SGNH hydrolase"/>
    <property type="match status" value="1"/>
</dbReference>
<proteinExistence type="predicted"/>
<reference evidence="1 2" key="1">
    <citation type="submission" date="2020-08" db="EMBL/GenBank/DDBJ databases">
        <title>Genomic Encyclopedia of Type Strains, Phase IV (KMG-IV): sequencing the most valuable type-strain genomes for metagenomic binning, comparative biology and taxonomic classification.</title>
        <authorList>
            <person name="Goeker M."/>
        </authorList>
    </citation>
    <scope>NUCLEOTIDE SEQUENCE [LARGE SCALE GENOMIC DNA]</scope>
    <source>
        <strain evidence="1 2">DSM 25966</strain>
    </source>
</reference>
<evidence type="ECO:0000313" key="2">
    <source>
        <dbReference type="Proteomes" id="UP000553963"/>
    </source>
</evidence>
<gene>
    <name evidence="1" type="ORF">GGR25_002689</name>
</gene>
<dbReference type="AlphaFoldDB" id="A0A840AMV1"/>
<protein>
    <recommendedName>
        <fullName evidence="3">SGNH hydrolase-type esterase domain-containing protein</fullName>
    </recommendedName>
</protein>
<evidence type="ECO:0000313" key="1">
    <source>
        <dbReference type="EMBL" id="MBB3931639.1"/>
    </source>
</evidence>
<organism evidence="1 2">
    <name type="scientific">Kaistia hirudinis</name>
    <dbReference type="NCBI Taxonomy" id="1293440"/>
    <lineage>
        <taxon>Bacteria</taxon>
        <taxon>Pseudomonadati</taxon>
        <taxon>Pseudomonadota</taxon>
        <taxon>Alphaproteobacteria</taxon>
        <taxon>Hyphomicrobiales</taxon>
        <taxon>Kaistiaceae</taxon>
        <taxon>Kaistia</taxon>
    </lineage>
</organism>
<dbReference type="RefSeq" id="WP_183399257.1">
    <property type="nucleotide sequence ID" value="NZ_JACIDS010000003.1"/>
</dbReference>